<dbReference type="AlphaFoldDB" id="E6QTI0"/>
<evidence type="ECO:0000256" key="4">
    <source>
        <dbReference type="ARBA" id="ARBA00022801"/>
    </source>
</evidence>
<comment type="similarity">
    <text evidence="1">Belongs to the peptidase A31 family.</text>
</comment>
<dbReference type="PRINTS" id="PR00446">
    <property type="entry name" value="HYDRGNUPTAKE"/>
</dbReference>
<protein>
    <submittedName>
        <fullName evidence="5">Peptidase M52, hydrogen uptake protein</fullName>
    </submittedName>
</protein>
<name>E6QTI0_9ZZZZ</name>
<dbReference type="PANTHER" id="PTHR30302:SF1">
    <property type="entry name" value="HYDROGENASE 2 MATURATION PROTEASE"/>
    <property type="match status" value="1"/>
</dbReference>
<dbReference type="SUPFAM" id="SSF53163">
    <property type="entry name" value="HybD-like"/>
    <property type="match status" value="1"/>
</dbReference>
<evidence type="ECO:0000256" key="1">
    <source>
        <dbReference type="ARBA" id="ARBA00006814"/>
    </source>
</evidence>
<reference evidence="5" key="1">
    <citation type="submission" date="2009-10" db="EMBL/GenBank/DDBJ databases">
        <title>Diversity of trophic interactions inside an arsenic-rich microbial ecosystem.</title>
        <authorList>
            <person name="Bertin P.N."/>
            <person name="Heinrich-Salmeron A."/>
            <person name="Pelletier E."/>
            <person name="Goulhen-Chollet F."/>
            <person name="Arsene-Ploetze F."/>
            <person name="Gallien S."/>
            <person name="Calteau A."/>
            <person name="Vallenet D."/>
            <person name="Casiot C."/>
            <person name="Chane-Woon-Ming B."/>
            <person name="Giloteaux L."/>
            <person name="Barakat M."/>
            <person name="Bonnefoy V."/>
            <person name="Bruneel O."/>
            <person name="Chandler M."/>
            <person name="Cleiss J."/>
            <person name="Duran R."/>
            <person name="Elbaz-Poulichet F."/>
            <person name="Fonknechten N."/>
            <person name="Lauga B."/>
            <person name="Mornico D."/>
            <person name="Ortet P."/>
            <person name="Schaeffer C."/>
            <person name="Siguier P."/>
            <person name="Alexander Thil Smith A."/>
            <person name="Van Dorsselaer A."/>
            <person name="Weissenbach J."/>
            <person name="Medigue C."/>
            <person name="Le Paslier D."/>
        </authorList>
    </citation>
    <scope>NUCLEOTIDE SEQUENCE</scope>
</reference>
<accession>E6QTI0</accession>
<dbReference type="Gene3D" id="3.40.50.1450">
    <property type="entry name" value="HybD-like"/>
    <property type="match status" value="1"/>
</dbReference>
<sequence length="155" mass="16572">MTTLVLGIGNTLLCDEGVGVHTVRALVQNHSHLADVEFMDGGTLSFSLAGDVEDARQLIVIDAAELDSPPGTVRTFVGADMDRFLGVNRKRSVHEVSLLDLMAVAHLAGHLPERRALIGIQPDVVDWGDAPTAAVAQAIPQACDLTLELIEAWRT</sequence>
<evidence type="ECO:0000256" key="2">
    <source>
        <dbReference type="ARBA" id="ARBA00022670"/>
    </source>
</evidence>
<dbReference type="Pfam" id="PF01750">
    <property type="entry name" value="HycI"/>
    <property type="match status" value="1"/>
</dbReference>
<dbReference type="PANTHER" id="PTHR30302">
    <property type="entry name" value="HYDROGENASE 1 MATURATION PROTEASE"/>
    <property type="match status" value="1"/>
</dbReference>
<keyword evidence="3" id="KW-0064">Aspartyl protease</keyword>
<evidence type="ECO:0000256" key="3">
    <source>
        <dbReference type="ARBA" id="ARBA00022750"/>
    </source>
</evidence>
<keyword evidence="4" id="KW-0378">Hydrolase</keyword>
<dbReference type="InterPro" id="IPR023430">
    <property type="entry name" value="Pept_HybD-like_dom_sf"/>
</dbReference>
<dbReference type="GO" id="GO:0016485">
    <property type="term" value="P:protein processing"/>
    <property type="evidence" value="ECO:0007669"/>
    <property type="project" value="TreeGrafter"/>
</dbReference>
<dbReference type="GO" id="GO:0008047">
    <property type="term" value="F:enzyme activator activity"/>
    <property type="evidence" value="ECO:0007669"/>
    <property type="project" value="InterPro"/>
</dbReference>
<dbReference type="GO" id="GO:0004190">
    <property type="term" value="F:aspartic-type endopeptidase activity"/>
    <property type="evidence" value="ECO:0007669"/>
    <property type="project" value="UniProtKB-KW"/>
</dbReference>
<gene>
    <name evidence="5" type="ORF">CARN7_1335</name>
</gene>
<dbReference type="CDD" id="cd06062">
    <property type="entry name" value="H2MP_MemB-H2up"/>
    <property type="match status" value="1"/>
</dbReference>
<dbReference type="InterPro" id="IPR000671">
    <property type="entry name" value="Peptidase_A31"/>
</dbReference>
<dbReference type="NCBIfam" id="TIGR00072">
    <property type="entry name" value="hydrog_prot"/>
    <property type="match status" value="1"/>
</dbReference>
<organism evidence="5">
    <name type="scientific">mine drainage metagenome</name>
    <dbReference type="NCBI Taxonomy" id="410659"/>
    <lineage>
        <taxon>unclassified sequences</taxon>
        <taxon>metagenomes</taxon>
        <taxon>ecological metagenomes</taxon>
    </lineage>
</organism>
<comment type="caution">
    <text evidence="5">The sequence shown here is derived from an EMBL/GenBank/DDBJ whole genome shotgun (WGS) entry which is preliminary data.</text>
</comment>
<keyword evidence="2" id="KW-0645">Protease</keyword>
<evidence type="ECO:0000313" key="5">
    <source>
        <dbReference type="EMBL" id="CBI10552.1"/>
    </source>
</evidence>
<dbReference type="EMBL" id="CABR01000089">
    <property type="protein sequence ID" value="CBI10552.1"/>
    <property type="molecule type" value="Genomic_DNA"/>
</dbReference>
<proteinExistence type="inferred from homology"/>